<accession>A0A1A8UZD4</accession>
<gene>
    <name evidence="2" type="primary">Nfu_g_1_010393</name>
</gene>
<feature type="compositionally biased region" description="Low complexity" evidence="1">
    <location>
        <begin position="57"/>
        <end position="71"/>
    </location>
</feature>
<protein>
    <submittedName>
        <fullName evidence="2">Uncharacterized protein</fullName>
    </submittedName>
</protein>
<dbReference type="EMBL" id="HAEJ01011926">
    <property type="protein sequence ID" value="SBS52383.1"/>
    <property type="molecule type" value="Transcribed_RNA"/>
</dbReference>
<proteinExistence type="predicted"/>
<evidence type="ECO:0000256" key="1">
    <source>
        <dbReference type="SAM" id="MobiDB-lite"/>
    </source>
</evidence>
<feature type="non-terminal residue" evidence="2">
    <location>
        <position position="1"/>
    </location>
</feature>
<reference evidence="2" key="2">
    <citation type="submission" date="2016-06" db="EMBL/GenBank/DDBJ databases">
        <title>The genome of a short-lived fish provides insights into sex chromosome evolution and the genetic control of aging.</title>
        <authorList>
            <person name="Reichwald K."/>
            <person name="Felder M."/>
            <person name="Petzold A."/>
            <person name="Koch P."/>
            <person name="Groth M."/>
            <person name="Platzer M."/>
        </authorList>
    </citation>
    <scope>NUCLEOTIDE SEQUENCE</scope>
    <source>
        <tissue evidence="2">Brain</tissue>
    </source>
</reference>
<reference evidence="2" key="1">
    <citation type="submission" date="2016-05" db="EMBL/GenBank/DDBJ databases">
        <authorList>
            <person name="Lavstsen T."/>
            <person name="Jespersen J.S."/>
        </authorList>
    </citation>
    <scope>NUCLEOTIDE SEQUENCE</scope>
    <source>
        <tissue evidence="2">Brain</tissue>
    </source>
</reference>
<name>A0A1A8UZD4_NOTFU</name>
<feature type="non-terminal residue" evidence="2">
    <location>
        <position position="111"/>
    </location>
</feature>
<organism evidence="2">
    <name type="scientific">Nothobranchius furzeri</name>
    <name type="common">Turquoise killifish</name>
    <dbReference type="NCBI Taxonomy" id="105023"/>
    <lineage>
        <taxon>Eukaryota</taxon>
        <taxon>Metazoa</taxon>
        <taxon>Chordata</taxon>
        <taxon>Craniata</taxon>
        <taxon>Vertebrata</taxon>
        <taxon>Euteleostomi</taxon>
        <taxon>Actinopterygii</taxon>
        <taxon>Neopterygii</taxon>
        <taxon>Teleostei</taxon>
        <taxon>Neoteleostei</taxon>
        <taxon>Acanthomorphata</taxon>
        <taxon>Ovalentaria</taxon>
        <taxon>Atherinomorphae</taxon>
        <taxon>Cyprinodontiformes</taxon>
        <taxon>Nothobranchiidae</taxon>
        <taxon>Nothobranchius</taxon>
    </lineage>
</organism>
<feature type="region of interest" description="Disordered" evidence="1">
    <location>
        <begin position="1"/>
        <end position="71"/>
    </location>
</feature>
<sequence>KKPKRCCCSSRRTSAGAGPSQIQKGTGGRKTPIKYEDGSALPSFPARLRRRKNETQGRGSPPARSCSPSACLHPRAWTPAAPWTTDNKTQMDLQNLSWNHLVTLRPSHQSK</sequence>
<evidence type="ECO:0000313" key="2">
    <source>
        <dbReference type="EMBL" id="SBS52383.1"/>
    </source>
</evidence>
<dbReference type="AlphaFoldDB" id="A0A1A8UZD4"/>